<dbReference type="InterPro" id="IPR005045">
    <property type="entry name" value="CDC50/LEM3_fam"/>
</dbReference>
<keyword evidence="5" id="KW-0472">Membrane</keyword>
<comment type="subcellular location">
    <subcellularLocation>
        <location evidence="1">Membrane</location>
        <topology evidence="1">Multi-pass membrane protein</topology>
    </subcellularLocation>
</comment>
<evidence type="ECO:0000313" key="6">
    <source>
        <dbReference type="Proteomes" id="UP000887566"/>
    </source>
</evidence>
<evidence type="ECO:0000256" key="2">
    <source>
        <dbReference type="ARBA" id="ARBA00009457"/>
    </source>
</evidence>
<dbReference type="Proteomes" id="UP000887566">
    <property type="component" value="Unplaced"/>
</dbReference>
<dbReference type="AlphaFoldDB" id="A0A914VD24"/>
<dbReference type="GO" id="GO:0005794">
    <property type="term" value="C:Golgi apparatus"/>
    <property type="evidence" value="ECO:0007669"/>
    <property type="project" value="TreeGrafter"/>
</dbReference>
<dbReference type="PANTHER" id="PTHR10926:SF0">
    <property type="entry name" value="CDC50, ISOFORM A"/>
    <property type="match status" value="1"/>
</dbReference>
<proteinExistence type="inferred from homology"/>
<dbReference type="Pfam" id="PF03381">
    <property type="entry name" value="CDC50"/>
    <property type="match status" value="1"/>
</dbReference>
<dbReference type="GO" id="GO:0005783">
    <property type="term" value="C:endoplasmic reticulum"/>
    <property type="evidence" value="ECO:0007669"/>
    <property type="project" value="TreeGrafter"/>
</dbReference>
<organism evidence="6 7">
    <name type="scientific">Plectus sambesii</name>
    <dbReference type="NCBI Taxonomy" id="2011161"/>
    <lineage>
        <taxon>Eukaryota</taxon>
        <taxon>Metazoa</taxon>
        <taxon>Ecdysozoa</taxon>
        <taxon>Nematoda</taxon>
        <taxon>Chromadorea</taxon>
        <taxon>Plectida</taxon>
        <taxon>Plectina</taxon>
        <taxon>Plectoidea</taxon>
        <taxon>Plectidae</taxon>
        <taxon>Plectus</taxon>
    </lineage>
</organism>
<keyword evidence="6" id="KW-1185">Reference proteome</keyword>
<protein>
    <submittedName>
        <fullName evidence="7">Uncharacterized protein</fullName>
    </submittedName>
</protein>
<evidence type="ECO:0000256" key="3">
    <source>
        <dbReference type="ARBA" id="ARBA00022692"/>
    </source>
</evidence>
<dbReference type="WBParaSite" id="PSAMB.scaffold18023size1010.g37477.t1">
    <property type="protein sequence ID" value="PSAMB.scaffold18023size1010.g37477.t1"/>
    <property type="gene ID" value="PSAMB.scaffold18023size1010.g37477"/>
</dbReference>
<evidence type="ECO:0000256" key="5">
    <source>
        <dbReference type="ARBA" id="ARBA00023136"/>
    </source>
</evidence>
<name>A0A914VD24_9BILA</name>
<keyword evidence="3" id="KW-0812">Transmembrane</keyword>
<reference evidence="7" key="1">
    <citation type="submission" date="2022-11" db="UniProtKB">
        <authorList>
            <consortium name="WormBaseParasite"/>
        </authorList>
    </citation>
    <scope>IDENTIFICATION</scope>
</reference>
<evidence type="ECO:0000256" key="4">
    <source>
        <dbReference type="ARBA" id="ARBA00022989"/>
    </source>
</evidence>
<sequence length="88" mass="9772">MGSPTACSPPVVNDLQYQKFLDQGDIFFYYGLDNFYQNHRRYVKSRSDAQLAGDYKSVGDCAPYAYGDDNGVKKPIVPCGAVANSMFN</sequence>
<evidence type="ECO:0000313" key="7">
    <source>
        <dbReference type="WBParaSite" id="PSAMB.scaffold18023size1010.g37477.t1"/>
    </source>
</evidence>
<dbReference type="PANTHER" id="PTHR10926">
    <property type="entry name" value="CELL CYCLE CONTROL PROTEIN 50"/>
    <property type="match status" value="1"/>
</dbReference>
<comment type="similarity">
    <text evidence="2">Belongs to the CDC50/LEM3 family.</text>
</comment>
<keyword evidence="4" id="KW-1133">Transmembrane helix</keyword>
<evidence type="ECO:0000256" key="1">
    <source>
        <dbReference type="ARBA" id="ARBA00004141"/>
    </source>
</evidence>
<accession>A0A914VD24</accession>
<dbReference type="GO" id="GO:0005886">
    <property type="term" value="C:plasma membrane"/>
    <property type="evidence" value="ECO:0007669"/>
    <property type="project" value="TreeGrafter"/>
</dbReference>